<reference evidence="2" key="2">
    <citation type="submission" date="2013-03" db="EMBL/GenBank/DDBJ databases">
        <title>The Cellulophaga phages: a novel, diverse, and globally ubiquitous model system.</title>
        <authorList>
            <person name="Holmfeldt K."/>
            <person name="Solonenko N."/>
            <person name="Shah M."/>
            <person name="Corrier K."/>
            <person name="Riemann L."/>
            <person name="VerBerkmoes N.C."/>
            <person name="Sullivan M.B."/>
        </authorList>
    </citation>
    <scope>NUCLEOTIDE SEQUENCE [LARGE SCALE GENOMIC DNA]</scope>
</reference>
<name>R9ZZV9_9CAUD</name>
<protein>
    <submittedName>
        <fullName evidence="1">Uncharacterized protein</fullName>
    </submittedName>
</protein>
<sequence>MKDDIKTLIGYLESYNEAFEVSSMYLRSKGEDKEMKSRINEIKKRNKIK</sequence>
<proteinExistence type="predicted"/>
<evidence type="ECO:0000313" key="2">
    <source>
        <dbReference type="Proteomes" id="UP000014715"/>
    </source>
</evidence>
<accession>R9ZZV9</accession>
<keyword evidence="2" id="KW-1185">Reference proteome</keyword>
<dbReference type="GeneID" id="16796776"/>
<organism evidence="1 2">
    <name type="scientific">Cellulophaga phage phi38:1</name>
    <dbReference type="NCBI Taxonomy" id="1327977"/>
    <lineage>
        <taxon>Viruses</taxon>
        <taxon>Duplodnaviria</taxon>
        <taxon>Heunggongvirae</taxon>
        <taxon>Uroviricota</taxon>
        <taxon>Caudoviricetes</taxon>
        <taxon>Pervagoviridae</taxon>
        <taxon>Callevirus</taxon>
        <taxon>Callevirus phi38una</taxon>
    </lineage>
</organism>
<evidence type="ECO:0000313" key="1">
    <source>
        <dbReference type="EMBL" id="AGO48045.1"/>
    </source>
</evidence>
<dbReference type="Proteomes" id="UP000014715">
    <property type="component" value="Segment"/>
</dbReference>
<reference evidence="1 2" key="1">
    <citation type="journal article" date="2013" name="Proc. Natl. Acad. Sci. U.S.A.">
        <title>Twelve previously unknown phage genera are ubiquitous in global oceans.</title>
        <authorList>
            <person name="Holmfeldt K."/>
            <person name="Solonenko N."/>
            <person name="Shah M."/>
            <person name="Corrier K."/>
            <person name="Riemann L."/>
            <person name="Verberkmoes N.C."/>
            <person name="Sullivan M.B."/>
        </authorList>
    </citation>
    <scope>NUCLEOTIDE SEQUENCE [LARGE SCALE GENOMIC DNA]</scope>
    <source>
        <strain evidence="1">Phi38:1</strain>
    </source>
</reference>
<dbReference type="EMBL" id="KC821614">
    <property type="protein sequence ID" value="AGO48045.1"/>
    <property type="molecule type" value="Genomic_DNA"/>
</dbReference>
<dbReference type="RefSeq" id="YP_008241396.1">
    <property type="nucleotide sequence ID" value="NC_021796.1"/>
</dbReference>
<dbReference type="KEGG" id="vg:16796776"/>
<gene>
    <name evidence="1" type="ORF">Phi38:1_gp015</name>
</gene>